<feature type="region of interest" description="Disordered" evidence="5">
    <location>
        <begin position="1"/>
        <end position="24"/>
    </location>
</feature>
<evidence type="ECO:0000313" key="7">
    <source>
        <dbReference type="EMBL" id="CAE0468758.1"/>
    </source>
</evidence>
<keyword evidence="2 4" id="KW-0863">Zinc-finger</keyword>
<proteinExistence type="predicted"/>
<organism evidence="7">
    <name type="scientific">Chaetoceros debilis</name>
    <dbReference type="NCBI Taxonomy" id="122233"/>
    <lineage>
        <taxon>Eukaryota</taxon>
        <taxon>Sar</taxon>
        <taxon>Stramenopiles</taxon>
        <taxon>Ochrophyta</taxon>
        <taxon>Bacillariophyta</taxon>
        <taxon>Coscinodiscophyceae</taxon>
        <taxon>Chaetocerotophycidae</taxon>
        <taxon>Chaetocerotales</taxon>
        <taxon>Chaetocerotaceae</taxon>
        <taxon>Chaetoceros</taxon>
    </lineage>
</organism>
<evidence type="ECO:0000256" key="4">
    <source>
        <dbReference type="PROSITE-ProRule" id="PRU00134"/>
    </source>
</evidence>
<keyword evidence="3" id="KW-0862">Zinc</keyword>
<evidence type="ECO:0000259" key="6">
    <source>
        <dbReference type="PROSITE" id="PS50865"/>
    </source>
</evidence>
<dbReference type="AlphaFoldDB" id="A0A7S3Q8Y7"/>
<dbReference type="InterPro" id="IPR002893">
    <property type="entry name" value="Znf_MYND"/>
</dbReference>
<evidence type="ECO:0000256" key="3">
    <source>
        <dbReference type="ARBA" id="ARBA00022833"/>
    </source>
</evidence>
<feature type="domain" description="MYND-type" evidence="6">
    <location>
        <begin position="265"/>
        <end position="301"/>
    </location>
</feature>
<protein>
    <recommendedName>
        <fullName evidence="6">MYND-type domain-containing protein</fullName>
    </recommendedName>
</protein>
<dbReference type="EMBL" id="HBIO01017736">
    <property type="protein sequence ID" value="CAE0468758.1"/>
    <property type="molecule type" value="Transcribed_RNA"/>
</dbReference>
<keyword evidence="1" id="KW-0479">Metal-binding</keyword>
<accession>A0A7S3Q8Y7</accession>
<evidence type="ECO:0000256" key="1">
    <source>
        <dbReference type="ARBA" id="ARBA00022723"/>
    </source>
</evidence>
<reference evidence="7" key="1">
    <citation type="submission" date="2021-01" db="EMBL/GenBank/DDBJ databases">
        <authorList>
            <person name="Corre E."/>
            <person name="Pelletier E."/>
            <person name="Niang G."/>
            <person name="Scheremetjew M."/>
            <person name="Finn R."/>
            <person name="Kale V."/>
            <person name="Holt S."/>
            <person name="Cochrane G."/>
            <person name="Meng A."/>
            <person name="Brown T."/>
            <person name="Cohen L."/>
        </authorList>
    </citation>
    <scope>NUCLEOTIDE SEQUENCE</scope>
    <source>
        <strain evidence="7">MM31A-1</strain>
    </source>
</reference>
<gene>
    <name evidence="7" type="ORF">CDEB00056_LOCUS13611</name>
</gene>
<dbReference type="SUPFAM" id="SSF48403">
    <property type="entry name" value="Ankyrin repeat"/>
    <property type="match status" value="1"/>
</dbReference>
<dbReference type="Gene3D" id="1.25.40.20">
    <property type="entry name" value="Ankyrin repeat-containing domain"/>
    <property type="match status" value="1"/>
</dbReference>
<dbReference type="InterPro" id="IPR036770">
    <property type="entry name" value="Ankyrin_rpt-contain_sf"/>
</dbReference>
<sequence>MANNKKKSAKTRSSKAKAKARKDDTDIIQKRIEKTFARCTIELAEDLEQRFKSTYPPKKPIRLLPRSKLHVREYSKVSNTFNAGLALVPKATGIKGLSRWHVVLDKMVDALDIITKKGNEGVQYVFIETIGEDHRQLLCSILCTMSQMFQKMSLFPLLKAWSKASIAADPTYFKGYAHLVTALTYADDNWELALEMNKKAYETGIARGFGPELTPTMNRMQTLEAIVNGTKKEALREKRDYVYDNRGVAFRFWQDMGIPRPPRTCNLCYTKGDAKCSKCRAVYYCSRRCQILDYKEHKQVCVEPSKENLIETIDTPNFPKSEIMNDEEHWAIMKQGARQTKSSLMIASSNNCCLPAVKRAMMEGGDVNESCPNVMERPIMLAALRNEPANAVKIVRTLIQHGACPNVVRGDGQHLLAICRGRARWIDDTEPSQGNIFFRLDAKMESMLEEVDGCEKEERRESEELVELVTSAIQQHKLCKFCKARKSLKGYDAHLKGGDLTDHFLRTYESKVGNSNFPK</sequence>
<dbReference type="PROSITE" id="PS01360">
    <property type="entry name" value="ZF_MYND_1"/>
    <property type="match status" value="1"/>
</dbReference>
<dbReference type="PROSITE" id="PS50865">
    <property type="entry name" value="ZF_MYND_2"/>
    <property type="match status" value="1"/>
</dbReference>
<evidence type="ECO:0000256" key="2">
    <source>
        <dbReference type="ARBA" id="ARBA00022771"/>
    </source>
</evidence>
<dbReference type="Gene3D" id="6.10.140.2220">
    <property type="match status" value="1"/>
</dbReference>
<name>A0A7S3Q8Y7_9STRA</name>
<feature type="compositionally biased region" description="Basic residues" evidence="5">
    <location>
        <begin position="1"/>
        <end position="20"/>
    </location>
</feature>
<dbReference type="Pfam" id="PF01753">
    <property type="entry name" value="zf-MYND"/>
    <property type="match status" value="1"/>
</dbReference>
<dbReference type="SUPFAM" id="SSF144232">
    <property type="entry name" value="HIT/MYND zinc finger-like"/>
    <property type="match status" value="1"/>
</dbReference>
<evidence type="ECO:0000256" key="5">
    <source>
        <dbReference type="SAM" id="MobiDB-lite"/>
    </source>
</evidence>
<dbReference type="GO" id="GO:0008270">
    <property type="term" value="F:zinc ion binding"/>
    <property type="evidence" value="ECO:0007669"/>
    <property type="project" value="UniProtKB-KW"/>
</dbReference>